<comment type="function">
    <text evidence="8">Destroys radicals which are normally produced within the cells and which are toxic to biological systems.</text>
</comment>
<comment type="catalytic activity">
    <reaction evidence="6 8">
        <text>2 superoxide + 2 H(+) = H2O2 + O2</text>
        <dbReference type="Rhea" id="RHEA:20696"/>
        <dbReference type="ChEBI" id="CHEBI:15378"/>
        <dbReference type="ChEBI" id="CHEBI:15379"/>
        <dbReference type="ChEBI" id="CHEBI:16240"/>
        <dbReference type="ChEBI" id="CHEBI:18421"/>
        <dbReference type="EC" id="1.15.1.1"/>
    </reaction>
</comment>
<evidence type="ECO:0000256" key="1">
    <source>
        <dbReference type="ARBA" id="ARBA00002170"/>
    </source>
</evidence>
<evidence type="ECO:0000256" key="7">
    <source>
        <dbReference type="PIRSR" id="PIRSR000349-1"/>
    </source>
</evidence>
<feature type="binding site" evidence="7">
    <location>
        <position position="27"/>
    </location>
    <ligand>
        <name>Mn(2+)</name>
        <dbReference type="ChEBI" id="CHEBI:29035"/>
    </ligand>
</feature>
<organism evidence="11">
    <name type="scientific">Buchnera aphidicola</name>
    <name type="common">Anoecia corni</name>
    <dbReference type="NCBI Taxonomy" id="2994477"/>
    <lineage>
        <taxon>Bacteria</taxon>
        <taxon>Pseudomonadati</taxon>
        <taxon>Pseudomonadota</taxon>
        <taxon>Gammaproteobacteria</taxon>
        <taxon>Enterobacterales</taxon>
        <taxon>Erwiniaceae</taxon>
        <taxon>Buchnera</taxon>
    </lineage>
</organism>
<evidence type="ECO:0000259" key="9">
    <source>
        <dbReference type="Pfam" id="PF00081"/>
    </source>
</evidence>
<dbReference type="PANTHER" id="PTHR43595">
    <property type="entry name" value="37S RIBOSOMAL PROTEIN S26, MITOCHONDRIAL"/>
    <property type="match status" value="1"/>
</dbReference>
<dbReference type="PRINTS" id="PR01703">
    <property type="entry name" value="MNSODISMTASE"/>
</dbReference>
<dbReference type="Gene3D" id="1.10.287.990">
    <property type="entry name" value="Fe,Mn superoxide dismutase (SOD) domain"/>
    <property type="match status" value="1"/>
</dbReference>
<dbReference type="PANTHER" id="PTHR43595:SF2">
    <property type="entry name" value="SMALL RIBOSOMAL SUBUNIT PROTEIN MS42"/>
    <property type="match status" value="1"/>
</dbReference>
<evidence type="ECO:0000256" key="5">
    <source>
        <dbReference type="ARBA" id="ARBA00023002"/>
    </source>
</evidence>
<dbReference type="InterPro" id="IPR019833">
    <property type="entry name" value="Mn/Fe_SOD_BS"/>
</dbReference>
<dbReference type="InterPro" id="IPR036314">
    <property type="entry name" value="SOD_C_sf"/>
</dbReference>
<feature type="binding site" evidence="7">
    <location>
        <position position="83"/>
    </location>
    <ligand>
        <name>Mn(2+)</name>
        <dbReference type="ChEBI" id="CHEBI:29035"/>
    </ligand>
</feature>
<dbReference type="GO" id="GO:0046872">
    <property type="term" value="F:metal ion binding"/>
    <property type="evidence" value="ECO:0007669"/>
    <property type="project" value="UniProtKB-KW"/>
</dbReference>
<reference evidence="11" key="1">
    <citation type="submission" date="2024-06" db="EMBL/GenBank/DDBJ databases">
        <authorList>
            <person name="Manzano-Marin A."/>
            <person name="Manzano-Marin A."/>
            <person name="Alejandro Manzano Marin A."/>
        </authorList>
    </citation>
    <scope>NUCLEOTIDE SEQUENCE</scope>
    <source>
        <strain evidence="11">Ancorni-2928</strain>
    </source>
</reference>
<dbReference type="RefSeq" id="WP_367681126.1">
    <property type="nucleotide sequence ID" value="NZ_OZ060371.1"/>
</dbReference>
<evidence type="ECO:0000313" key="11">
    <source>
        <dbReference type="EMBL" id="CAL4042646.1"/>
    </source>
</evidence>
<comment type="similarity">
    <text evidence="2 8">Belongs to the iron/manganese superoxide dismutase family.</text>
</comment>
<evidence type="ECO:0000256" key="6">
    <source>
        <dbReference type="ARBA" id="ARBA00049204"/>
    </source>
</evidence>
<dbReference type="AlphaFoldDB" id="A0AAT9IFY6"/>
<proteinExistence type="inferred from homology"/>
<gene>
    <name evidence="11" type="primary">sodA</name>
    <name evidence="11" type="ORF">BUANCORI2928_156</name>
</gene>
<dbReference type="SUPFAM" id="SSF46609">
    <property type="entry name" value="Fe,Mn superoxide dismutase (SOD), N-terminal domain"/>
    <property type="match status" value="1"/>
</dbReference>
<dbReference type="EC" id="1.15.1.1" evidence="3 8"/>
<evidence type="ECO:0000256" key="8">
    <source>
        <dbReference type="RuleBase" id="RU000414"/>
    </source>
</evidence>
<name>A0AAT9IFY6_9GAMM</name>
<dbReference type="PROSITE" id="PS00088">
    <property type="entry name" value="SOD_MN"/>
    <property type="match status" value="1"/>
</dbReference>
<dbReference type="Gene3D" id="3.55.40.20">
    <property type="entry name" value="Iron/manganese superoxide dismutase, C-terminal domain"/>
    <property type="match status" value="1"/>
</dbReference>
<evidence type="ECO:0000256" key="2">
    <source>
        <dbReference type="ARBA" id="ARBA00008714"/>
    </source>
</evidence>
<feature type="domain" description="Manganese/iron superoxide dismutase C-terminal" evidence="10">
    <location>
        <begin position="98"/>
        <end position="200"/>
    </location>
</feature>
<sequence length="203" mass="24021">MRFTLPELPYSYNALEPYFDEKTMILHHTKHHQNYINNTNAILDSINYQENSIEKLISSLDTIPLDAKKLITLRNNAGGHANHKFFWKCLKPQTKLSGILKNKIETQFKNIDHFKNVFEQTAINHFGSGWIWLLHDKGKLSITSTINQDNPLMEKNTKNFKGYPILCLDLWEHAYYLKYFNNKLDYVKSFWNIVDWNEAINRI</sequence>
<feature type="binding site" evidence="7">
    <location>
        <position position="169"/>
    </location>
    <ligand>
        <name>Mn(2+)</name>
        <dbReference type="ChEBI" id="CHEBI:29035"/>
    </ligand>
</feature>
<dbReference type="SUPFAM" id="SSF54719">
    <property type="entry name" value="Fe,Mn superoxide dismutase (SOD), C-terminal domain"/>
    <property type="match status" value="1"/>
</dbReference>
<keyword evidence="4 7" id="KW-0479">Metal-binding</keyword>
<dbReference type="EMBL" id="OZ060371">
    <property type="protein sequence ID" value="CAL4042646.1"/>
    <property type="molecule type" value="Genomic_DNA"/>
</dbReference>
<dbReference type="GO" id="GO:0005737">
    <property type="term" value="C:cytoplasm"/>
    <property type="evidence" value="ECO:0007669"/>
    <property type="project" value="TreeGrafter"/>
</dbReference>
<evidence type="ECO:0000256" key="4">
    <source>
        <dbReference type="ARBA" id="ARBA00022723"/>
    </source>
</evidence>
<dbReference type="GO" id="GO:0004784">
    <property type="term" value="F:superoxide dismutase activity"/>
    <property type="evidence" value="ECO:0007669"/>
    <property type="project" value="UniProtKB-EC"/>
</dbReference>
<evidence type="ECO:0000259" key="10">
    <source>
        <dbReference type="Pfam" id="PF02777"/>
    </source>
</evidence>
<comment type="function">
    <text evidence="1">Destroys superoxide anion radicals which are normally produced within the cells and which are toxic to biological systems.</text>
</comment>
<protein>
    <recommendedName>
        <fullName evidence="3 8">Superoxide dismutase</fullName>
        <ecNumber evidence="3 8">1.15.1.1</ecNumber>
    </recommendedName>
</protein>
<dbReference type="PIRSF" id="PIRSF000349">
    <property type="entry name" value="SODismutase"/>
    <property type="match status" value="1"/>
</dbReference>
<dbReference type="InterPro" id="IPR019831">
    <property type="entry name" value="Mn/Fe_SOD_N"/>
</dbReference>
<dbReference type="InterPro" id="IPR001189">
    <property type="entry name" value="Mn/Fe_SOD"/>
</dbReference>
<accession>A0AAT9IFY6</accession>
<dbReference type="Pfam" id="PF02777">
    <property type="entry name" value="Sod_Fe_C"/>
    <property type="match status" value="1"/>
</dbReference>
<dbReference type="Pfam" id="PF00081">
    <property type="entry name" value="Sod_Fe_N"/>
    <property type="match status" value="1"/>
</dbReference>
<evidence type="ECO:0000256" key="3">
    <source>
        <dbReference type="ARBA" id="ARBA00012682"/>
    </source>
</evidence>
<feature type="domain" description="Manganese/iron superoxide dismutase N-terminal" evidence="9">
    <location>
        <begin position="3"/>
        <end position="90"/>
    </location>
</feature>
<dbReference type="InterPro" id="IPR019832">
    <property type="entry name" value="Mn/Fe_SOD_C"/>
</dbReference>
<keyword evidence="5 8" id="KW-0560">Oxidoreductase</keyword>
<dbReference type="InterPro" id="IPR036324">
    <property type="entry name" value="Mn/Fe_SOD_N_sf"/>
</dbReference>
<feature type="binding site" evidence="7">
    <location>
        <position position="173"/>
    </location>
    <ligand>
        <name>Mn(2+)</name>
        <dbReference type="ChEBI" id="CHEBI:29035"/>
    </ligand>
</feature>